<dbReference type="InterPro" id="IPR037171">
    <property type="entry name" value="NagB/RpiA_transferase-like"/>
</dbReference>
<dbReference type="InterPro" id="IPR001034">
    <property type="entry name" value="DeoR_HTH"/>
</dbReference>
<dbReference type="SUPFAM" id="SSF100950">
    <property type="entry name" value="NagB/RpiA/CoA transferase-like"/>
    <property type="match status" value="1"/>
</dbReference>
<dbReference type="PRINTS" id="PR00037">
    <property type="entry name" value="HTHLACR"/>
</dbReference>
<evidence type="ECO:0000256" key="1">
    <source>
        <dbReference type="ARBA" id="ARBA00023015"/>
    </source>
</evidence>
<dbReference type="InterPro" id="IPR050313">
    <property type="entry name" value="Carb_Metab_HTH_regulators"/>
</dbReference>
<evidence type="ECO:0000313" key="6">
    <source>
        <dbReference type="Proteomes" id="UP000399805"/>
    </source>
</evidence>
<keyword evidence="1" id="KW-0805">Transcription regulation</keyword>
<keyword evidence="6" id="KW-1185">Reference proteome</keyword>
<proteinExistence type="predicted"/>
<dbReference type="PROSITE" id="PS00894">
    <property type="entry name" value="HTH_DEOR_1"/>
    <property type="match status" value="1"/>
</dbReference>
<dbReference type="PROSITE" id="PS51000">
    <property type="entry name" value="HTH_DEOR_2"/>
    <property type="match status" value="1"/>
</dbReference>
<dbReference type="SUPFAM" id="SSF46785">
    <property type="entry name" value="Winged helix' DNA-binding domain"/>
    <property type="match status" value="1"/>
</dbReference>
<dbReference type="RefSeq" id="WP_155541738.1">
    <property type="nucleotide sequence ID" value="NZ_CABVGP010000001.1"/>
</dbReference>
<evidence type="ECO:0000256" key="3">
    <source>
        <dbReference type="ARBA" id="ARBA00023163"/>
    </source>
</evidence>
<gene>
    <name evidence="5" type="ORF">AA23TX_01415</name>
</gene>
<evidence type="ECO:0000256" key="2">
    <source>
        <dbReference type="ARBA" id="ARBA00023125"/>
    </source>
</evidence>
<dbReference type="PANTHER" id="PTHR30363:SF44">
    <property type="entry name" value="AGA OPERON TRANSCRIPTIONAL REPRESSOR-RELATED"/>
    <property type="match status" value="1"/>
</dbReference>
<dbReference type="Pfam" id="PF00455">
    <property type="entry name" value="DeoRC"/>
    <property type="match status" value="1"/>
</dbReference>
<dbReference type="PANTHER" id="PTHR30363">
    <property type="entry name" value="HTH-TYPE TRANSCRIPTIONAL REGULATOR SRLR-RELATED"/>
    <property type="match status" value="1"/>
</dbReference>
<dbReference type="Gene3D" id="3.40.50.1360">
    <property type="match status" value="1"/>
</dbReference>
<protein>
    <submittedName>
        <fullName evidence="5">Glycerol-3-phosphate regulon repressor GlpR</fullName>
    </submittedName>
</protein>
<sequence>MDRHERLSALLDMVGQREKIDVEASAEELDVSAATIRRDLDHLAGRRLLTRTRGGAVASNVAYDLPLRHKAARKAPEKQRISAAAARLVERGMVLGLNGGTTSTEVARALVLRPELAQQRDSSPALTVVTNALNIAHELAVRPNIKIVVTGGVARQHSFELTGPLASLFLDQITLDLVFLGVDAFDAERGAFAHHEGEASINRLLASRARQVTVIADGGKLGGHAFARICDTTAVDQLITDAGAAPDQVTAFEAAGVEVLLA</sequence>
<dbReference type="GO" id="GO:0003700">
    <property type="term" value="F:DNA-binding transcription factor activity"/>
    <property type="evidence" value="ECO:0007669"/>
    <property type="project" value="InterPro"/>
</dbReference>
<accession>A0A6I8LG15</accession>
<dbReference type="InterPro" id="IPR018356">
    <property type="entry name" value="Tscrpt_reg_HTH_DeoR_CS"/>
</dbReference>
<organism evidence="5 6">
    <name type="scientific">Amycolatopsis camponoti</name>
    <dbReference type="NCBI Taxonomy" id="2606593"/>
    <lineage>
        <taxon>Bacteria</taxon>
        <taxon>Bacillati</taxon>
        <taxon>Actinomycetota</taxon>
        <taxon>Actinomycetes</taxon>
        <taxon>Pseudonocardiales</taxon>
        <taxon>Pseudonocardiaceae</taxon>
        <taxon>Amycolatopsis</taxon>
    </lineage>
</organism>
<dbReference type="InterPro" id="IPR014036">
    <property type="entry name" value="DeoR-like_C"/>
</dbReference>
<name>A0A6I8LG15_9PSEU</name>
<feature type="domain" description="HTH deoR-type" evidence="4">
    <location>
        <begin position="3"/>
        <end position="58"/>
    </location>
</feature>
<dbReference type="SMART" id="SM00420">
    <property type="entry name" value="HTH_DEOR"/>
    <property type="match status" value="1"/>
</dbReference>
<dbReference type="Proteomes" id="UP000399805">
    <property type="component" value="Unassembled WGS sequence"/>
</dbReference>
<evidence type="ECO:0000259" key="4">
    <source>
        <dbReference type="PROSITE" id="PS51000"/>
    </source>
</evidence>
<dbReference type="SMART" id="SM01134">
    <property type="entry name" value="DeoRC"/>
    <property type="match status" value="1"/>
</dbReference>
<dbReference type="EMBL" id="CABVGP010000001">
    <property type="protein sequence ID" value="VVJ16394.1"/>
    <property type="molecule type" value="Genomic_DNA"/>
</dbReference>
<dbReference type="AlphaFoldDB" id="A0A6I8LG15"/>
<keyword evidence="2" id="KW-0238">DNA-binding</keyword>
<keyword evidence="3" id="KW-0804">Transcription</keyword>
<dbReference type="GO" id="GO:0003677">
    <property type="term" value="F:DNA binding"/>
    <property type="evidence" value="ECO:0007669"/>
    <property type="project" value="UniProtKB-KW"/>
</dbReference>
<evidence type="ECO:0000313" key="5">
    <source>
        <dbReference type="EMBL" id="VVJ16394.1"/>
    </source>
</evidence>
<reference evidence="5 6" key="1">
    <citation type="submission" date="2019-09" db="EMBL/GenBank/DDBJ databases">
        <authorList>
            <person name="Leyn A S."/>
        </authorList>
    </citation>
    <scope>NUCLEOTIDE SEQUENCE [LARGE SCALE GENOMIC DNA]</scope>
    <source>
        <strain evidence="5">AA231_1</strain>
    </source>
</reference>
<dbReference type="InterPro" id="IPR036390">
    <property type="entry name" value="WH_DNA-bd_sf"/>
</dbReference>
<dbReference type="Pfam" id="PF08220">
    <property type="entry name" value="HTH_DeoR"/>
    <property type="match status" value="1"/>
</dbReference>